<dbReference type="EMBL" id="BAABHJ010000006">
    <property type="protein sequence ID" value="GAA4607524.1"/>
    <property type="molecule type" value="Genomic_DNA"/>
</dbReference>
<proteinExistence type="predicted"/>
<reference evidence="3" key="1">
    <citation type="journal article" date="2019" name="Int. J. Syst. Evol. Microbiol.">
        <title>The Global Catalogue of Microorganisms (GCM) 10K type strain sequencing project: providing services to taxonomists for standard genome sequencing and annotation.</title>
        <authorList>
            <consortium name="The Broad Institute Genomics Platform"/>
            <consortium name="The Broad Institute Genome Sequencing Center for Infectious Disease"/>
            <person name="Wu L."/>
            <person name="Ma J."/>
        </authorList>
    </citation>
    <scope>NUCLEOTIDE SEQUENCE [LARGE SCALE GENOMIC DNA]</scope>
    <source>
        <strain evidence="3">JCM 17938</strain>
    </source>
</reference>
<sequence>MSLRVQVGAGWNLSVSDESQVHGAVAATTAAARTAGLDARSTARCELLATELATNLVKHAYGGRLLVTASGHGVVQLAAVDRGPGIADVPASMADGYTTTSSLGGGLGTCRRVATRFDLYSRPGQGTVVLARVGAAAEESADGIEVGGVLTPHPAESVVGDGYGVAWEGDRLTVAVVDGLGHGPRAAEARQATLDLAGRHTVTDVSRLLRELDTGLRTTRGVAAGVAQVDGWGRRLTYGCVGNVTGRLYPPREGRTLLCMPGILGAGVPTRSHRLDSADWTDPALLVMHTDGINGRWRLEDYPEVDRHHPAILAALIWRDAHRGNDDATVVVIRTPTNKDVR</sequence>
<accession>A0ABP8TJ98</accession>
<dbReference type="RefSeq" id="WP_345353775.1">
    <property type="nucleotide sequence ID" value="NZ_BAABHJ010000006.1"/>
</dbReference>
<feature type="domain" description="PPM-type phosphatase" evidence="1">
    <location>
        <begin position="141"/>
        <end position="335"/>
    </location>
</feature>
<dbReference type="InterPro" id="IPR039248">
    <property type="entry name" value="Ptase_RsbX"/>
</dbReference>
<evidence type="ECO:0000259" key="1">
    <source>
        <dbReference type="SMART" id="SM00331"/>
    </source>
</evidence>
<dbReference type="SUPFAM" id="SSF55874">
    <property type="entry name" value="ATPase domain of HSP90 chaperone/DNA topoisomerase II/histidine kinase"/>
    <property type="match status" value="1"/>
</dbReference>
<gene>
    <name evidence="2" type="ORF">GCM10023195_28650</name>
</gene>
<keyword evidence="3" id="KW-1185">Reference proteome</keyword>
<dbReference type="Gene3D" id="3.30.565.10">
    <property type="entry name" value="Histidine kinase-like ATPase, C-terminal domain"/>
    <property type="match status" value="1"/>
</dbReference>
<dbReference type="InterPro" id="IPR003594">
    <property type="entry name" value="HATPase_dom"/>
</dbReference>
<dbReference type="SUPFAM" id="SSF81606">
    <property type="entry name" value="PP2C-like"/>
    <property type="match status" value="1"/>
</dbReference>
<dbReference type="InterPro" id="IPR036890">
    <property type="entry name" value="HATPase_C_sf"/>
</dbReference>
<dbReference type="PANTHER" id="PTHR35801">
    <property type="entry name" value="PHOSPHOSERINE PHOSPHATASE RSBX"/>
    <property type="match status" value="1"/>
</dbReference>
<protein>
    <submittedName>
        <fullName evidence="2">SpoIIE family protein phosphatase</fullName>
    </submittedName>
</protein>
<dbReference type="Proteomes" id="UP001500212">
    <property type="component" value="Unassembled WGS sequence"/>
</dbReference>
<dbReference type="InterPro" id="IPR036457">
    <property type="entry name" value="PPM-type-like_dom_sf"/>
</dbReference>
<comment type="caution">
    <text evidence="2">The sequence shown here is derived from an EMBL/GenBank/DDBJ whole genome shotgun (WGS) entry which is preliminary data.</text>
</comment>
<dbReference type="Pfam" id="PF07228">
    <property type="entry name" value="SpoIIE"/>
    <property type="match status" value="1"/>
</dbReference>
<dbReference type="Gene3D" id="3.60.40.10">
    <property type="entry name" value="PPM-type phosphatase domain"/>
    <property type="match status" value="1"/>
</dbReference>
<name>A0ABP8TJ98_9ACTN</name>
<dbReference type="SMART" id="SM00331">
    <property type="entry name" value="PP2C_SIG"/>
    <property type="match status" value="1"/>
</dbReference>
<dbReference type="PANTHER" id="PTHR35801:SF1">
    <property type="entry name" value="PHOSPHOSERINE PHOSPHATASE RSBX"/>
    <property type="match status" value="1"/>
</dbReference>
<dbReference type="InterPro" id="IPR001932">
    <property type="entry name" value="PPM-type_phosphatase-like_dom"/>
</dbReference>
<evidence type="ECO:0000313" key="2">
    <source>
        <dbReference type="EMBL" id="GAA4607524.1"/>
    </source>
</evidence>
<dbReference type="Pfam" id="PF13581">
    <property type="entry name" value="HATPase_c_2"/>
    <property type="match status" value="1"/>
</dbReference>
<evidence type="ECO:0000313" key="3">
    <source>
        <dbReference type="Proteomes" id="UP001500212"/>
    </source>
</evidence>
<organism evidence="2 3">
    <name type="scientific">Actinoallomurus liliacearum</name>
    <dbReference type="NCBI Taxonomy" id="1080073"/>
    <lineage>
        <taxon>Bacteria</taxon>
        <taxon>Bacillati</taxon>
        <taxon>Actinomycetota</taxon>
        <taxon>Actinomycetes</taxon>
        <taxon>Streptosporangiales</taxon>
        <taxon>Thermomonosporaceae</taxon>
        <taxon>Actinoallomurus</taxon>
    </lineage>
</organism>